<dbReference type="GO" id="GO:0000049">
    <property type="term" value="F:tRNA binding"/>
    <property type="evidence" value="ECO:0007669"/>
    <property type="project" value="UniProtKB-KW"/>
</dbReference>
<dbReference type="NCBIfam" id="TIGR00420">
    <property type="entry name" value="trmU"/>
    <property type="match status" value="1"/>
</dbReference>
<dbReference type="CDD" id="cd01998">
    <property type="entry name" value="MnmA_TRMU-like"/>
    <property type="match status" value="1"/>
</dbReference>
<evidence type="ECO:0000256" key="10">
    <source>
        <dbReference type="ARBA" id="ARBA00022840"/>
    </source>
</evidence>
<dbReference type="HAMAP" id="MF_00144">
    <property type="entry name" value="tRNA_thiouridyl_MnmA"/>
    <property type="match status" value="1"/>
</dbReference>
<dbReference type="Pfam" id="PF20258">
    <property type="entry name" value="tRNA_Me_trans_C"/>
    <property type="match status" value="1"/>
</dbReference>
<dbReference type="InterPro" id="IPR023382">
    <property type="entry name" value="MnmA-like_central_sf"/>
</dbReference>
<comment type="caution">
    <text evidence="14">Lacks conserved residue(s) required for the propagation of feature annotation.</text>
</comment>
<evidence type="ECO:0000256" key="5">
    <source>
        <dbReference type="ARBA" id="ARBA00022490"/>
    </source>
</evidence>
<keyword evidence="12" id="KW-1015">Disulfide bond</keyword>
<evidence type="ECO:0000256" key="13">
    <source>
        <dbReference type="ARBA" id="ARBA00051542"/>
    </source>
</evidence>
<dbReference type="RefSeq" id="WP_354695660.1">
    <property type="nucleotide sequence ID" value="NZ_JAZHOG010000007.1"/>
</dbReference>
<dbReference type="PANTHER" id="PTHR11933">
    <property type="entry name" value="TRNA 5-METHYLAMINOMETHYL-2-THIOURIDYLATE -METHYLTRANSFERASE"/>
    <property type="match status" value="1"/>
</dbReference>
<evidence type="ECO:0000256" key="1">
    <source>
        <dbReference type="ARBA" id="ARBA00004496"/>
    </source>
</evidence>
<dbReference type="FunFam" id="2.30.30.280:FF:000001">
    <property type="entry name" value="tRNA-specific 2-thiouridylase MnmA"/>
    <property type="match status" value="1"/>
</dbReference>
<evidence type="ECO:0000256" key="3">
    <source>
        <dbReference type="ARBA" id="ARBA00011949"/>
    </source>
</evidence>
<dbReference type="EC" id="2.8.1.13" evidence="3 14"/>
<dbReference type="GO" id="GO:0103016">
    <property type="term" value="F:tRNA-uridine 2-sulfurtransferase activity"/>
    <property type="evidence" value="ECO:0007669"/>
    <property type="project" value="UniProtKB-EC"/>
</dbReference>
<evidence type="ECO:0000256" key="7">
    <source>
        <dbReference type="ARBA" id="ARBA00022679"/>
    </source>
</evidence>
<feature type="site" description="Interaction with tRNA" evidence="14">
    <location>
        <position position="130"/>
    </location>
</feature>
<dbReference type="SUPFAM" id="SSF52402">
    <property type="entry name" value="Adenine nucleotide alpha hydrolases-like"/>
    <property type="match status" value="1"/>
</dbReference>
<dbReference type="InterPro" id="IPR046884">
    <property type="entry name" value="MnmA-like_central"/>
</dbReference>
<dbReference type="Pfam" id="PF03054">
    <property type="entry name" value="tRNA_Me_trans"/>
    <property type="match status" value="1"/>
</dbReference>
<keyword evidence="10 14" id="KW-0067">ATP-binding</keyword>
<dbReference type="Gene3D" id="2.40.30.10">
    <property type="entry name" value="Translation factors"/>
    <property type="match status" value="1"/>
</dbReference>
<dbReference type="FunFam" id="2.40.30.10:FF:000023">
    <property type="entry name" value="tRNA-specific 2-thiouridylase MnmA"/>
    <property type="match status" value="1"/>
</dbReference>
<feature type="binding site" evidence="14">
    <location>
        <position position="40"/>
    </location>
    <ligand>
        <name>ATP</name>
        <dbReference type="ChEBI" id="CHEBI:30616"/>
    </ligand>
</feature>
<evidence type="ECO:0000313" key="17">
    <source>
        <dbReference type="EMBL" id="MEJ8568341.1"/>
    </source>
</evidence>
<keyword evidence="8 14" id="KW-0819">tRNA processing</keyword>
<accession>A0AAW9RL62</accession>
<feature type="binding site" evidence="14">
    <location>
        <position position="129"/>
    </location>
    <ligand>
        <name>ATP</name>
        <dbReference type="ChEBI" id="CHEBI:30616"/>
    </ligand>
</feature>
<keyword evidence="7 14" id="KW-0808">Transferase</keyword>
<keyword evidence="6 14" id="KW-0820">tRNA-binding</keyword>
<dbReference type="NCBIfam" id="NF001138">
    <property type="entry name" value="PRK00143.1"/>
    <property type="match status" value="1"/>
</dbReference>
<proteinExistence type="inferred from homology"/>
<dbReference type="Pfam" id="PF20259">
    <property type="entry name" value="tRNA_Me_trans_M"/>
    <property type="match status" value="1"/>
</dbReference>
<keyword evidence="9 14" id="KW-0547">Nucleotide-binding</keyword>
<dbReference type="Gene3D" id="2.30.30.280">
    <property type="entry name" value="Adenine nucleotide alpha hydrolases-like domains"/>
    <property type="match status" value="1"/>
</dbReference>
<sequence>MTRTGHSSELTVVAMSGGVDSSVSALLMHEQGRPLAGMFMKNWEEDDRDGTCPAEADAADAQAVADRIGITLHRRNFAAEYWDNVFEEFLDEYRAGRTPNPDILCNREIKFRTFLDHARDLGAERIATGHYVRVRSTDDGWQLLRGRDSGKDQSYFLYTLGQDQLACTDFPVGELPKSSVRDRAAAAGFGVHDKKDSTGICFIGERDFRGFLARYIEPCPGDIRTPEGQVLGEHQGLMFHTLGQRQGLGIGGVRGFPDAPWYVLHKDIDENVLFVGQQHDHPWLMSRQLTAGQTHWISGQAPAAGTPVQAQVRYRQNAQAATVAEAGNGRLRLVFEQPQRAVTPGQSVVVYSDEVCLGGGIIDACDAPPAGPLAAVNGGDTA</sequence>
<dbReference type="GO" id="GO:0005524">
    <property type="term" value="F:ATP binding"/>
    <property type="evidence" value="ECO:0007669"/>
    <property type="project" value="UniProtKB-KW"/>
</dbReference>
<dbReference type="AlphaFoldDB" id="A0AAW9RL62"/>
<feature type="active site" description="Cysteine persulfide intermediate" evidence="14">
    <location>
        <position position="201"/>
    </location>
</feature>
<feature type="domain" description="tRNA-specific 2-thiouridylase MnmA-like central" evidence="16">
    <location>
        <begin position="210"/>
        <end position="277"/>
    </location>
</feature>
<evidence type="ECO:0000259" key="15">
    <source>
        <dbReference type="Pfam" id="PF20258"/>
    </source>
</evidence>
<dbReference type="GO" id="GO:0002143">
    <property type="term" value="P:tRNA wobble position uridine thiolation"/>
    <property type="evidence" value="ECO:0007669"/>
    <property type="project" value="TreeGrafter"/>
</dbReference>
<evidence type="ECO:0000259" key="16">
    <source>
        <dbReference type="Pfam" id="PF20259"/>
    </source>
</evidence>
<dbReference type="InterPro" id="IPR046885">
    <property type="entry name" value="MnmA-like_C"/>
</dbReference>
<dbReference type="InterPro" id="IPR014729">
    <property type="entry name" value="Rossmann-like_a/b/a_fold"/>
</dbReference>
<evidence type="ECO:0000256" key="4">
    <source>
        <dbReference type="ARBA" id="ARBA00013805"/>
    </source>
</evidence>
<evidence type="ECO:0000256" key="2">
    <source>
        <dbReference type="ARBA" id="ARBA00006191"/>
    </source>
</evidence>
<dbReference type="GO" id="GO:0005737">
    <property type="term" value="C:cytoplasm"/>
    <property type="evidence" value="ECO:0007669"/>
    <property type="project" value="UniProtKB-SubCell"/>
</dbReference>
<name>A0AAW9RL62_9GAMM</name>
<dbReference type="InterPro" id="IPR004506">
    <property type="entry name" value="MnmA-like"/>
</dbReference>
<keyword evidence="5 14" id="KW-0963">Cytoplasm</keyword>
<keyword evidence="11 14" id="KW-0694">RNA-binding</keyword>
<evidence type="ECO:0000256" key="14">
    <source>
        <dbReference type="HAMAP-Rule" id="MF_00144"/>
    </source>
</evidence>
<evidence type="ECO:0000256" key="12">
    <source>
        <dbReference type="ARBA" id="ARBA00023157"/>
    </source>
</evidence>
<evidence type="ECO:0000313" key="18">
    <source>
        <dbReference type="Proteomes" id="UP001359886"/>
    </source>
</evidence>
<feature type="domain" description="tRNA-specific 2-thiouridylase MnmA-like C-terminal" evidence="15">
    <location>
        <begin position="286"/>
        <end position="362"/>
    </location>
</feature>
<protein>
    <recommendedName>
        <fullName evidence="4 14">tRNA-specific 2-thiouridylase MnmA</fullName>
        <ecNumber evidence="3 14">2.8.1.13</ecNumber>
    </recommendedName>
</protein>
<organism evidence="17 18">
    <name type="scientific">Elongatibacter sediminis</name>
    <dbReference type="NCBI Taxonomy" id="3119006"/>
    <lineage>
        <taxon>Bacteria</taxon>
        <taxon>Pseudomonadati</taxon>
        <taxon>Pseudomonadota</taxon>
        <taxon>Gammaproteobacteria</taxon>
        <taxon>Chromatiales</taxon>
        <taxon>Wenzhouxiangellaceae</taxon>
        <taxon>Elongatibacter</taxon>
    </lineage>
</organism>
<evidence type="ECO:0000256" key="11">
    <source>
        <dbReference type="ARBA" id="ARBA00022884"/>
    </source>
</evidence>
<gene>
    <name evidence="14 17" type="primary">mnmA</name>
    <name evidence="17" type="ORF">V3330_11965</name>
</gene>
<comment type="similarity">
    <text evidence="2 14">Belongs to the MnmA/TRMU family.</text>
</comment>
<feature type="binding site" evidence="14">
    <location>
        <begin position="14"/>
        <end position="21"/>
    </location>
    <ligand>
        <name>ATP</name>
        <dbReference type="ChEBI" id="CHEBI:30616"/>
    </ligand>
</feature>
<keyword evidence="18" id="KW-1185">Reference proteome</keyword>
<evidence type="ECO:0000256" key="8">
    <source>
        <dbReference type="ARBA" id="ARBA00022694"/>
    </source>
</evidence>
<comment type="subcellular location">
    <subcellularLocation>
        <location evidence="1 14">Cytoplasm</location>
    </subcellularLocation>
</comment>
<feature type="active site" description="Nucleophile" evidence="14">
    <location>
        <position position="105"/>
    </location>
</feature>
<dbReference type="Gene3D" id="3.40.50.620">
    <property type="entry name" value="HUPs"/>
    <property type="match status" value="1"/>
</dbReference>
<feature type="region of interest" description="Interaction with tRNA" evidence="14">
    <location>
        <begin position="151"/>
        <end position="153"/>
    </location>
</feature>
<feature type="region of interest" description="Interaction with target base in tRNA" evidence="14">
    <location>
        <begin position="100"/>
        <end position="102"/>
    </location>
</feature>
<comment type="function">
    <text evidence="14">Catalyzes the 2-thiolation of uridine at the wobble position (U34) of tRNA, leading to the formation of s(2)U34.</text>
</comment>
<dbReference type="FunFam" id="3.40.50.620:FF:000004">
    <property type="entry name" value="tRNA-specific 2-thiouridylase MnmA"/>
    <property type="match status" value="1"/>
</dbReference>
<comment type="caution">
    <text evidence="17">The sequence shown here is derived from an EMBL/GenBank/DDBJ whole genome shotgun (WGS) entry which is preliminary data.</text>
</comment>
<reference evidence="17 18" key="1">
    <citation type="submission" date="2024-02" db="EMBL/GenBank/DDBJ databases">
        <title>A novel Wenzhouxiangellaceae bacterium, isolated from coastal sediments.</title>
        <authorList>
            <person name="Du Z.-J."/>
            <person name="Ye Y.-Q."/>
            <person name="Zhang X.-Y."/>
        </authorList>
    </citation>
    <scope>NUCLEOTIDE SEQUENCE [LARGE SCALE GENOMIC DNA]</scope>
    <source>
        <strain evidence="17 18">CH-27</strain>
    </source>
</reference>
<feature type="region of interest" description="Interaction with tRNA" evidence="14">
    <location>
        <begin position="313"/>
        <end position="314"/>
    </location>
</feature>
<evidence type="ECO:0000256" key="6">
    <source>
        <dbReference type="ARBA" id="ARBA00022555"/>
    </source>
</evidence>
<dbReference type="Proteomes" id="UP001359886">
    <property type="component" value="Unassembled WGS sequence"/>
</dbReference>
<dbReference type="EMBL" id="JAZHOG010000007">
    <property type="protein sequence ID" value="MEJ8568341.1"/>
    <property type="molecule type" value="Genomic_DNA"/>
</dbReference>
<comment type="catalytic activity">
    <reaction evidence="13 14">
        <text>S-sulfanyl-L-cysteinyl-[protein] + uridine(34) in tRNA + AH2 + ATP = 2-thiouridine(34) in tRNA + L-cysteinyl-[protein] + A + AMP + diphosphate + H(+)</text>
        <dbReference type="Rhea" id="RHEA:47032"/>
        <dbReference type="Rhea" id="RHEA-COMP:10131"/>
        <dbReference type="Rhea" id="RHEA-COMP:11726"/>
        <dbReference type="Rhea" id="RHEA-COMP:11727"/>
        <dbReference type="Rhea" id="RHEA-COMP:11728"/>
        <dbReference type="ChEBI" id="CHEBI:13193"/>
        <dbReference type="ChEBI" id="CHEBI:15378"/>
        <dbReference type="ChEBI" id="CHEBI:17499"/>
        <dbReference type="ChEBI" id="CHEBI:29950"/>
        <dbReference type="ChEBI" id="CHEBI:30616"/>
        <dbReference type="ChEBI" id="CHEBI:33019"/>
        <dbReference type="ChEBI" id="CHEBI:61963"/>
        <dbReference type="ChEBI" id="CHEBI:65315"/>
        <dbReference type="ChEBI" id="CHEBI:87170"/>
        <dbReference type="ChEBI" id="CHEBI:456215"/>
        <dbReference type="EC" id="2.8.1.13"/>
    </reaction>
</comment>
<evidence type="ECO:0000256" key="9">
    <source>
        <dbReference type="ARBA" id="ARBA00022741"/>
    </source>
</evidence>
<feature type="site" description="Interaction with tRNA" evidence="14">
    <location>
        <position position="346"/>
    </location>
</feature>
<dbReference type="PANTHER" id="PTHR11933:SF5">
    <property type="entry name" value="MITOCHONDRIAL TRNA-SPECIFIC 2-THIOURIDYLASE 1"/>
    <property type="match status" value="1"/>
</dbReference>